<dbReference type="InterPro" id="IPR000655">
    <property type="entry name" value="Cro-like"/>
</dbReference>
<dbReference type="InterPro" id="IPR010982">
    <property type="entry name" value="Lambda_DNA-bd_dom_sf"/>
</dbReference>
<dbReference type="GO" id="GO:0003677">
    <property type="term" value="F:DNA binding"/>
    <property type="evidence" value="ECO:0007669"/>
    <property type="project" value="InterPro"/>
</dbReference>
<accession>A0A1V9DFQ7</accession>
<evidence type="ECO:0000313" key="2">
    <source>
        <dbReference type="Proteomes" id="UP000192769"/>
    </source>
</evidence>
<comment type="caution">
    <text evidence="1">The sequence shown here is derived from an EMBL/GenBank/DDBJ whole genome shotgun (WGS) entry which is preliminary data.</text>
</comment>
<dbReference type="Proteomes" id="UP000192769">
    <property type="component" value="Unassembled WGS sequence"/>
</dbReference>
<dbReference type="OrthoDB" id="9429495at2"/>
<dbReference type="PIRSF" id="PIRSF003217">
    <property type="entry name" value="Cro_protein"/>
    <property type="match status" value="1"/>
</dbReference>
<dbReference type="EMBL" id="MWUE01000022">
    <property type="protein sequence ID" value="OQP32626.1"/>
    <property type="molecule type" value="Genomic_DNA"/>
</dbReference>
<name>A0A1V9DFQ7_9GAMM</name>
<dbReference type="Gene3D" id="3.30.240.10">
    <property type="entry name" value="CRO Repressor"/>
    <property type="match status" value="1"/>
</dbReference>
<organism evidence="1 2">
    <name type="scientific">Pantoea latae</name>
    <dbReference type="NCBI Taxonomy" id="1964541"/>
    <lineage>
        <taxon>Bacteria</taxon>
        <taxon>Pseudomonadati</taxon>
        <taxon>Pseudomonadota</taxon>
        <taxon>Gammaproteobacteria</taxon>
        <taxon>Enterobacterales</taxon>
        <taxon>Erwiniaceae</taxon>
        <taxon>Pantoea</taxon>
    </lineage>
</organism>
<protein>
    <recommendedName>
        <fullName evidence="3">Cro/Cl family transcriptional regulator</fullName>
    </recommendedName>
</protein>
<dbReference type="SUPFAM" id="SSF47413">
    <property type="entry name" value="lambda repressor-like DNA-binding domains"/>
    <property type="match status" value="1"/>
</dbReference>
<reference evidence="1 2" key="1">
    <citation type="submission" date="2017-02" db="EMBL/GenBank/DDBJ databases">
        <title>Whole genome shotgun sequence of Pantoea agglomerans strain AS1 isolated from a cycad, Zamia floridana in Central Florida, USA.</title>
        <authorList>
            <person name="Lata P."/>
            <person name="Govindarajan S."/>
            <person name="Qi F."/>
            <person name="Li J.-L."/>
            <person name="Maurya S.K."/>
            <person name="Sahoo M.K."/>
        </authorList>
    </citation>
    <scope>NUCLEOTIDE SEQUENCE [LARGE SCALE GENOMIC DNA]</scope>
    <source>
        <strain evidence="1 2">AS1</strain>
    </source>
</reference>
<dbReference type="InterPro" id="IPR038202">
    <property type="entry name" value="Cro_sf"/>
</dbReference>
<dbReference type="RefSeq" id="WP_010246577.1">
    <property type="nucleotide sequence ID" value="NZ_MWUE01000022.1"/>
</dbReference>
<sequence>MSQRIKLKDYVEQFGQTKAATDLGVYQSAIFKAISLKRDITVILHEDGTISAEEVKPFPANRKCDHKSISTAF</sequence>
<proteinExistence type="predicted"/>
<dbReference type="Pfam" id="PF09048">
    <property type="entry name" value="Cro"/>
    <property type="match status" value="1"/>
</dbReference>
<dbReference type="AlphaFoldDB" id="A0A1V9DFQ7"/>
<evidence type="ECO:0000313" key="1">
    <source>
        <dbReference type="EMBL" id="OQP32626.1"/>
    </source>
</evidence>
<dbReference type="GO" id="GO:0006355">
    <property type="term" value="P:regulation of DNA-templated transcription"/>
    <property type="evidence" value="ECO:0007669"/>
    <property type="project" value="InterPro"/>
</dbReference>
<keyword evidence="2" id="KW-1185">Reference proteome</keyword>
<gene>
    <name evidence="1" type="ORF">B2J69_14125</name>
</gene>
<evidence type="ECO:0008006" key="3">
    <source>
        <dbReference type="Google" id="ProtNLM"/>
    </source>
</evidence>